<dbReference type="Proteomes" id="UP001063782">
    <property type="component" value="Chromosome"/>
</dbReference>
<protein>
    <submittedName>
        <fullName evidence="2">Uncharacterized protein</fullName>
    </submittedName>
</protein>
<keyword evidence="3" id="KW-1185">Reference proteome</keyword>
<keyword evidence="1" id="KW-0472">Membrane</keyword>
<gene>
    <name evidence="2" type="ORF">LU297_03825</name>
</gene>
<keyword evidence="1" id="KW-1133">Transmembrane helix</keyword>
<sequence>MKIAQKLMRIFAGGLILFGLYLWLFGQSFWLWLLPLVLMVGGRFCVKGWQIFGLLLILMMLAVHQVRAYQTHTHQKSIQNQAGTWQQYGAL</sequence>
<evidence type="ECO:0000313" key="3">
    <source>
        <dbReference type="Proteomes" id="UP001063782"/>
    </source>
</evidence>
<evidence type="ECO:0000313" key="2">
    <source>
        <dbReference type="EMBL" id="UXZ05579.1"/>
    </source>
</evidence>
<dbReference type="EMBL" id="CP089977">
    <property type="protein sequence ID" value="UXZ05579.1"/>
    <property type="molecule type" value="Genomic_DNA"/>
</dbReference>
<reference evidence="2" key="1">
    <citation type="submission" date="2021-12" db="EMBL/GenBank/DDBJ databases">
        <title>taxonomy of Moraxella sp. ZY201224.</title>
        <authorList>
            <person name="Li F."/>
        </authorList>
    </citation>
    <scope>NUCLEOTIDE SEQUENCE</scope>
    <source>
        <strain evidence="2">ZY201224</strain>
    </source>
</reference>
<feature type="transmembrane region" description="Helical" evidence="1">
    <location>
        <begin position="30"/>
        <end position="63"/>
    </location>
</feature>
<accession>A0ABY6F663</accession>
<feature type="transmembrane region" description="Helical" evidence="1">
    <location>
        <begin position="7"/>
        <end position="24"/>
    </location>
</feature>
<name>A0ABY6F663_9GAMM</name>
<dbReference type="RefSeq" id="WP_263077090.1">
    <property type="nucleotide sequence ID" value="NZ_CP089977.1"/>
</dbReference>
<proteinExistence type="predicted"/>
<organism evidence="2 3">
    <name type="scientific">Moraxella nasicaprae</name>
    <dbReference type="NCBI Taxonomy" id="2904122"/>
    <lineage>
        <taxon>Bacteria</taxon>
        <taxon>Pseudomonadati</taxon>
        <taxon>Pseudomonadota</taxon>
        <taxon>Gammaproteobacteria</taxon>
        <taxon>Moraxellales</taxon>
        <taxon>Moraxellaceae</taxon>
        <taxon>Moraxella</taxon>
    </lineage>
</organism>
<evidence type="ECO:0000256" key="1">
    <source>
        <dbReference type="SAM" id="Phobius"/>
    </source>
</evidence>
<keyword evidence="1" id="KW-0812">Transmembrane</keyword>